<feature type="signal peptide" evidence="1">
    <location>
        <begin position="1"/>
        <end position="24"/>
    </location>
</feature>
<name>A0ABX2PS75_9RHOB</name>
<keyword evidence="1" id="KW-0732">Signal</keyword>
<accession>A0ABX2PS75</accession>
<keyword evidence="3" id="KW-1185">Reference proteome</keyword>
<gene>
    <name evidence="2" type="ORF">HW561_14605</name>
</gene>
<evidence type="ECO:0000256" key="1">
    <source>
        <dbReference type="SAM" id="SignalP"/>
    </source>
</evidence>
<dbReference type="EMBL" id="JABXWT010000008">
    <property type="protein sequence ID" value="NVO57023.1"/>
    <property type="molecule type" value="Genomic_DNA"/>
</dbReference>
<evidence type="ECO:0008006" key="4">
    <source>
        <dbReference type="Google" id="ProtNLM"/>
    </source>
</evidence>
<comment type="caution">
    <text evidence="2">The sequence shown here is derived from an EMBL/GenBank/DDBJ whole genome shotgun (WGS) entry which is preliminary data.</text>
</comment>
<feature type="chain" id="PRO_5046876332" description="Antibiotic biosynthesis monooxygenase" evidence="1">
    <location>
        <begin position="25"/>
        <end position="128"/>
    </location>
</feature>
<dbReference type="Proteomes" id="UP000630805">
    <property type="component" value="Unassembled WGS sequence"/>
</dbReference>
<proteinExistence type="predicted"/>
<reference evidence="2 3" key="1">
    <citation type="submission" date="2020-06" db="EMBL/GenBank/DDBJ databases">
        <authorList>
            <person name="Cao W.R."/>
        </authorList>
    </citation>
    <scope>NUCLEOTIDE SEQUENCE [LARGE SCALE GENOMIC DNA]</scope>
    <source>
        <strain evidence="2 3">B1Z28</strain>
    </source>
</reference>
<dbReference type="SUPFAM" id="SSF54909">
    <property type="entry name" value="Dimeric alpha+beta barrel"/>
    <property type="match status" value="1"/>
</dbReference>
<evidence type="ECO:0000313" key="2">
    <source>
        <dbReference type="EMBL" id="NVO57023.1"/>
    </source>
</evidence>
<organism evidence="2 3">
    <name type="scientific">Ruegeria haliotis</name>
    <dbReference type="NCBI Taxonomy" id="2747601"/>
    <lineage>
        <taxon>Bacteria</taxon>
        <taxon>Pseudomonadati</taxon>
        <taxon>Pseudomonadota</taxon>
        <taxon>Alphaproteobacteria</taxon>
        <taxon>Rhodobacterales</taxon>
        <taxon>Roseobacteraceae</taxon>
        <taxon>Ruegeria</taxon>
    </lineage>
</organism>
<protein>
    <recommendedName>
        <fullName evidence="4">Antibiotic biosynthesis monooxygenase</fullName>
    </recommendedName>
</protein>
<dbReference type="Gene3D" id="3.30.70.100">
    <property type="match status" value="1"/>
</dbReference>
<dbReference type="RefSeq" id="WP_176866030.1">
    <property type="nucleotide sequence ID" value="NZ_JABXWT010000008.1"/>
</dbReference>
<sequence length="128" mass="14084">MKTTLKALALSAAMVVGVATTVMADTRPITDAVIVEYLEFNLVDGANPDEFLRETLAMDEVLEGYDGFVARHLARNTDGSWVEVVYWTSLETAEAALPRFVEDPRTKGFLALVDGDSLSVKYSNVFDF</sequence>
<evidence type="ECO:0000313" key="3">
    <source>
        <dbReference type="Proteomes" id="UP000630805"/>
    </source>
</evidence>
<dbReference type="InterPro" id="IPR011008">
    <property type="entry name" value="Dimeric_a/b-barrel"/>
</dbReference>